<dbReference type="InterPro" id="IPR010044">
    <property type="entry name" value="MTAP"/>
</dbReference>
<dbReference type="EMBL" id="DTHB01000042">
    <property type="protein sequence ID" value="HGB14650.1"/>
    <property type="molecule type" value="Genomic_DNA"/>
</dbReference>
<dbReference type="SUPFAM" id="SSF53167">
    <property type="entry name" value="Purine and uridine phosphorylases"/>
    <property type="match status" value="1"/>
</dbReference>
<dbReference type="GO" id="GO:0019509">
    <property type="term" value="P:L-methionine salvage from methylthioadenosine"/>
    <property type="evidence" value="ECO:0007669"/>
    <property type="project" value="TreeGrafter"/>
</dbReference>
<name>A0A7C3WHQ2_9BACT</name>
<dbReference type="GO" id="GO:0009116">
    <property type="term" value="P:nucleoside metabolic process"/>
    <property type="evidence" value="ECO:0007669"/>
    <property type="project" value="InterPro"/>
</dbReference>
<dbReference type="Gene3D" id="3.40.50.1580">
    <property type="entry name" value="Nucleoside phosphorylase domain"/>
    <property type="match status" value="1"/>
</dbReference>
<dbReference type="GO" id="GO:0005829">
    <property type="term" value="C:cytosol"/>
    <property type="evidence" value="ECO:0007669"/>
    <property type="project" value="TreeGrafter"/>
</dbReference>
<feature type="domain" description="Nucleoside phosphorylase" evidence="3">
    <location>
        <begin position="49"/>
        <end position="222"/>
    </location>
</feature>
<evidence type="ECO:0000313" key="4">
    <source>
        <dbReference type="EMBL" id="HGB14650.1"/>
    </source>
</evidence>
<sequence length="288" mass="31696">MDPKLAVIARVGAHRDFLARGVDYEGGQRYETPFGLSNPVHLFVHEGLGFAVVSRHGEKGYEVSAPFVNDRANLYALKALGVEKILAWCAPGAINEAMAPGHLVVPHDVVDEGKGGPQTFFAGRGPGFIRHNPVFCPELRQVLIGTLAKSPFTWHPRAVYVATTGPRLETPAEIAKFRLLGGDLVGQTLVPEVFLARELEFCYAALCYVVNFAEGVKERPYQAGILFEGLATAEEMARVREVEGAFADLFLKLLPGLAATGRFCPCPKLMERYRLRGDLGKDWRTWFP</sequence>
<dbReference type="PANTHER" id="PTHR42679">
    <property type="entry name" value="S-METHYL-5'-THIOADENOSINE PHOSPHORYLASE"/>
    <property type="match status" value="1"/>
</dbReference>
<evidence type="ECO:0000256" key="1">
    <source>
        <dbReference type="ARBA" id="ARBA00022676"/>
    </source>
</evidence>
<comment type="caution">
    <text evidence="4">The sequence shown here is derived from an EMBL/GenBank/DDBJ whole genome shotgun (WGS) entry which is preliminary data.</text>
</comment>
<dbReference type="AlphaFoldDB" id="A0A7C3WHQ2"/>
<dbReference type="CDD" id="cd09010">
    <property type="entry name" value="MTAP_SsMTAPII_like_MTIP"/>
    <property type="match status" value="1"/>
</dbReference>
<keyword evidence="2" id="KW-0808">Transferase</keyword>
<evidence type="ECO:0000256" key="2">
    <source>
        <dbReference type="ARBA" id="ARBA00022679"/>
    </source>
</evidence>
<keyword evidence="1" id="KW-0328">Glycosyltransferase</keyword>
<gene>
    <name evidence="4" type="ORF">ENV62_05380</name>
</gene>
<accession>A0A7C3WHQ2</accession>
<protein>
    <submittedName>
        <fullName evidence="4">Phosphorylase</fullName>
    </submittedName>
</protein>
<evidence type="ECO:0000259" key="3">
    <source>
        <dbReference type="Pfam" id="PF01048"/>
    </source>
</evidence>
<dbReference type="GO" id="GO:0017061">
    <property type="term" value="F:S-methyl-5-thioadenosine phosphorylase activity"/>
    <property type="evidence" value="ECO:0007669"/>
    <property type="project" value="InterPro"/>
</dbReference>
<dbReference type="InterPro" id="IPR000845">
    <property type="entry name" value="Nucleoside_phosphorylase_d"/>
</dbReference>
<dbReference type="PANTHER" id="PTHR42679:SF2">
    <property type="entry name" value="S-METHYL-5'-THIOADENOSINE PHOSPHORYLASE"/>
    <property type="match status" value="1"/>
</dbReference>
<organism evidence="4">
    <name type="scientific">Desulfobacca acetoxidans</name>
    <dbReference type="NCBI Taxonomy" id="60893"/>
    <lineage>
        <taxon>Bacteria</taxon>
        <taxon>Pseudomonadati</taxon>
        <taxon>Thermodesulfobacteriota</taxon>
        <taxon>Desulfobaccia</taxon>
        <taxon>Desulfobaccales</taxon>
        <taxon>Desulfobaccaceae</taxon>
        <taxon>Desulfobacca</taxon>
    </lineage>
</organism>
<dbReference type="Pfam" id="PF01048">
    <property type="entry name" value="PNP_UDP_1"/>
    <property type="match status" value="1"/>
</dbReference>
<proteinExistence type="predicted"/>
<dbReference type="InterPro" id="IPR035994">
    <property type="entry name" value="Nucleoside_phosphorylase_sf"/>
</dbReference>
<reference evidence="4" key="1">
    <citation type="journal article" date="2020" name="mSystems">
        <title>Genome- and Community-Level Interaction Insights into Carbon Utilization and Element Cycling Functions of Hydrothermarchaeota in Hydrothermal Sediment.</title>
        <authorList>
            <person name="Zhou Z."/>
            <person name="Liu Y."/>
            <person name="Xu W."/>
            <person name="Pan J."/>
            <person name="Luo Z.H."/>
            <person name="Li M."/>
        </authorList>
    </citation>
    <scope>NUCLEOTIDE SEQUENCE [LARGE SCALE GENOMIC DNA]</scope>
    <source>
        <strain evidence="4">SpSt-776</strain>
    </source>
</reference>